<dbReference type="SMART" id="SM00899">
    <property type="entry name" value="FeoA"/>
    <property type="match status" value="1"/>
</dbReference>
<evidence type="ECO:0000259" key="2">
    <source>
        <dbReference type="SMART" id="SM00899"/>
    </source>
</evidence>
<comment type="caution">
    <text evidence="3">The sequence shown here is derived from an EMBL/GenBank/DDBJ whole genome shotgun (WGS) entry which is preliminary data.</text>
</comment>
<evidence type="ECO:0000313" key="3">
    <source>
        <dbReference type="EMBL" id="RDB55981.1"/>
    </source>
</evidence>
<dbReference type="InterPro" id="IPR008988">
    <property type="entry name" value="Transcriptional_repressor_C"/>
</dbReference>
<keyword evidence="1" id="KW-0408">Iron</keyword>
<dbReference type="Proteomes" id="UP000253975">
    <property type="component" value="Unassembled WGS sequence"/>
</dbReference>
<protein>
    <submittedName>
        <fullName evidence="3">Ferrous iron transport protein A</fullName>
    </submittedName>
</protein>
<proteinExistence type="predicted"/>
<feature type="domain" description="Ferrous iron transporter FeoA-like" evidence="2">
    <location>
        <begin position="1"/>
        <end position="72"/>
    </location>
</feature>
<dbReference type="InterPro" id="IPR038157">
    <property type="entry name" value="FeoA_core_dom"/>
</dbReference>
<accession>A0A369L8K1</accession>
<dbReference type="InterPro" id="IPR007167">
    <property type="entry name" value="Fe-transptr_FeoA-like"/>
</dbReference>
<dbReference type="AlphaFoldDB" id="A0A369L8K1"/>
<reference evidence="3 4" key="1">
    <citation type="journal article" date="2018" name="Elife">
        <title>Discovery and characterization of a prevalent human gut bacterial enzyme sufficient for the inactivation of a family of plant toxins.</title>
        <authorList>
            <person name="Koppel N."/>
            <person name="Bisanz J.E."/>
            <person name="Pandelia M.E."/>
            <person name="Turnbaugh P.J."/>
            <person name="Balskus E.P."/>
        </authorList>
    </citation>
    <scope>NUCLEOTIDE SEQUENCE [LARGE SCALE GENOMIC DNA]</scope>
    <source>
        <strain evidence="3 4">OB21 GAM31</strain>
    </source>
</reference>
<evidence type="ECO:0000313" key="4">
    <source>
        <dbReference type="Proteomes" id="UP000253975"/>
    </source>
</evidence>
<dbReference type="Pfam" id="PF04023">
    <property type="entry name" value="FeoA"/>
    <property type="match status" value="1"/>
</dbReference>
<dbReference type="GO" id="GO:0046914">
    <property type="term" value="F:transition metal ion binding"/>
    <property type="evidence" value="ECO:0007669"/>
    <property type="project" value="InterPro"/>
</dbReference>
<gene>
    <name evidence="3" type="ORF">C1881_08720</name>
</gene>
<name>A0A369L8K1_9ACTN</name>
<organism evidence="3 4">
    <name type="scientific">Slackia isoflavoniconvertens</name>
    <dbReference type="NCBI Taxonomy" id="572010"/>
    <lineage>
        <taxon>Bacteria</taxon>
        <taxon>Bacillati</taxon>
        <taxon>Actinomycetota</taxon>
        <taxon>Coriobacteriia</taxon>
        <taxon>Eggerthellales</taxon>
        <taxon>Eggerthellaceae</taxon>
        <taxon>Slackia</taxon>
    </lineage>
</organism>
<dbReference type="EMBL" id="PPTO01000016">
    <property type="protein sequence ID" value="RDB55981.1"/>
    <property type="molecule type" value="Genomic_DNA"/>
</dbReference>
<evidence type="ECO:0000256" key="1">
    <source>
        <dbReference type="ARBA" id="ARBA00023004"/>
    </source>
</evidence>
<dbReference type="SUPFAM" id="SSF50037">
    <property type="entry name" value="C-terminal domain of transcriptional repressors"/>
    <property type="match status" value="1"/>
</dbReference>
<dbReference type="RefSeq" id="WP_114616140.1">
    <property type="nucleotide sequence ID" value="NZ_PPTO01000016.1"/>
</dbReference>
<sequence>MKLSELKTGGMGTVTRVAGDARFVSRVTSIGITEGCPIEVVQNAKKRPILVFERDSLIAIGRKDCDLIDVEERR</sequence>
<dbReference type="Gene3D" id="2.30.30.90">
    <property type="match status" value="1"/>
</dbReference>